<evidence type="ECO:0000313" key="4">
    <source>
        <dbReference type="EMBL" id="TWT48715.1"/>
    </source>
</evidence>
<reference evidence="4 5" key="1">
    <citation type="submission" date="2019-02" db="EMBL/GenBank/DDBJ databases">
        <title>Deep-cultivation of Planctomycetes and their phenomic and genomic characterization uncovers novel biology.</title>
        <authorList>
            <person name="Wiegand S."/>
            <person name="Jogler M."/>
            <person name="Boedeker C."/>
            <person name="Pinto D."/>
            <person name="Vollmers J."/>
            <person name="Rivas-Marin E."/>
            <person name="Kohn T."/>
            <person name="Peeters S.H."/>
            <person name="Heuer A."/>
            <person name="Rast P."/>
            <person name="Oberbeckmann S."/>
            <person name="Bunk B."/>
            <person name="Jeske O."/>
            <person name="Meyerdierks A."/>
            <person name="Storesund J.E."/>
            <person name="Kallscheuer N."/>
            <person name="Luecker S."/>
            <person name="Lage O.M."/>
            <person name="Pohl T."/>
            <person name="Merkel B.J."/>
            <person name="Hornburger P."/>
            <person name="Mueller R.-W."/>
            <person name="Bruemmer F."/>
            <person name="Labrenz M."/>
            <person name="Spormann A.M."/>
            <person name="Op Den Camp H."/>
            <person name="Overmann J."/>
            <person name="Amann R."/>
            <person name="Jetten M.S.M."/>
            <person name="Mascher T."/>
            <person name="Medema M.H."/>
            <person name="Devos D.P."/>
            <person name="Kaster A.-K."/>
            <person name="Ovreas L."/>
            <person name="Rohde M."/>
            <person name="Galperin M.Y."/>
            <person name="Jogler C."/>
        </authorList>
    </citation>
    <scope>NUCLEOTIDE SEQUENCE [LARGE SCALE GENOMIC DNA]</scope>
    <source>
        <strain evidence="4 5">Pla111</strain>
    </source>
</reference>
<feature type="region of interest" description="Disordered" evidence="3">
    <location>
        <begin position="1"/>
        <end position="29"/>
    </location>
</feature>
<comment type="caution">
    <text evidence="4">The sequence shown here is derived from an EMBL/GenBank/DDBJ whole genome shotgun (WGS) entry which is preliminary data.</text>
</comment>
<dbReference type="Gene3D" id="3.40.50.300">
    <property type="entry name" value="P-loop containing nucleotide triphosphate hydrolases"/>
    <property type="match status" value="1"/>
</dbReference>
<gene>
    <name evidence="4" type="primary">ywqD_1</name>
    <name evidence="4" type="ORF">Pla111_04900</name>
</gene>
<keyword evidence="4" id="KW-0808">Transferase</keyword>
<evidence type="ECO:0000313" key="5">
    <source>
        <dbReference type="Proteomes" id="UP000318995"/>
    </source>
</evidence>
<name>A0A5C5WF71_9BACT</name>
<keyword evidence="4" id="KW-0418">Kinase</keyword>
<dbReference type="OrthoDB" id="274038at2"/>
<dbReference type="RefSeq" id="WP_146570986.1">
    <property type="nucleotide sequence ID" value="NZ_SJPH01000001.1"/>
</dbReference>
<dbReference type="SUPFAM" id="SSF52540">
    <property type="entry name" value="P-loop containing nucleoside triphosphate hydrolases"/>
    <property type="match status" value="1"/>
</dbReference>
<dbReference type="EC" id="2.7.10.2" evidence="4"/>
<dbReference type="InterPro" id="IPR050445">
    <property type="entry name" value="Bact_polysacc_biosynth/exp"/>
</dbReference>
<keyword evidence="5" id="KW-1185">Reference proteome</keyword>
<evidence type="ECO:0000256" key="1">
    <source>
        <dbReference type="ARBA" id="ARBA00022741"/>
    </source>
</evidence>
<dbReference type="CDD" id="cd05387">
    <property type="entry name" value="BY-kinase"/>
    <property type="match status" value="1"/>
</dbReference>
<dbReference type="InterPro" id="IPR027417">
    <property type="entry name" value="P-loop_NTPase"/>
</dbReference>
<accession>A0A5C5WF71</accession>
<keyword evidence="1" id="KW-0547">Nucleotide-binding</keyword>
<dbReference type="PANTHER" id="PTHR32309:SF13">
    <property type="entry name" value="FERRIC ENTEROBACTIN TRANSPORT PROTEIN FEPE"/>
    <property type="match status" value="1"/>
</dbReference>
<dbReference type="EMBL" id="SJPH01000001">
    <property type="protein sequence ID" value="TWT48715.1"/>
    <property type="molecule type" value="Genomic_DNA"/>
</dbReference>
<dbReference type="AlphaFoldDB" id="A0A5C5WF71"/>
<organism evidence="4 5">
    <name type="scientific">Botrimarina hoheduenensis</name>
    <dbReference type="NCBI Taxonomy" id="2528000"/>
    <lineage>
        <taxon>Bacteria</taxon>
        <taxon>Pseudomonadati</taxon>
        <taxon>Planctomycetota</taxon>
        <taxon>Planctomycetia</taxon>
        <taxon>Pirellulales</taxon>
        <taxon>Lacipirellulaceae</taxon>
        <taxon>Botrimarina</taxon>
    </lineage>
</organism>
<proteinExistence type="predicted"/>
<evidence type="ECO:0000256" key="3">
    <source>
        <dbReference type="SAM" id="MobiDB-lite"/>
    </source>
</evidence>
<dbReference type="GO" id="GO:0004715">
    <property type="term" value="F:non-membrane spanning protein tyrosine kinase activity"/>
    <property type="evidence" value="ECO:0007669"/>
    <property type="project" value="UniProtKB-EC"/>
</dbReference>
<dbReference type="GO" id="GO:0005886">
    <property type="term" value="C:plasma membrane"/>
    <property type="evidence" value="ECO:0007669"/>
    <property type="project" value="TreeGrafter"/>
</dbReference>
<dbReference type="PANTHER" id="PTHR32309">
    <property type="entry name" value="TYROSINE-PROTEIN KINASE"/>
    <property type="match status" value="1"/>
</dbReference>
<protein>
    <submittedName>
        <fullName evidence="4">Tyrosine-protein kinase YwqD</fullName>
        <ecNumber evidence="4">2.7.10.2</ecNumber>
    </submittedName>
</protein>
<dbReference type="InterPro" id="IPR005702">
    <property type="entry name" value="Wzc-like_C"/>
</dbReference>
<keyword evidence="2" id="KW-0067">ATP-binding</keyword>
<dbReference type="Proteomes" id="UP000318995">
    <property type="component" value="Unassembled WGS sequence"/>
</dbReference>
<evidence type="ECO:0000256" key="2">
    <source>
        <dbReference type="ARBA" id="ARBA00022840"/>
    </source>
</evidence>
<sequence>MKVSTPVAEDTDPLSDTQPAETKRAPRRRGADPYDTLLWRLQPRMEGRLSGAYLLGITGCESRAGVSTIASNLAIRAADNQVRPVLLIDANTAAPRIAKNFRLRKTLGLGDLLTGGCGLEDAIHASSVEGLDIMPLGSRGIIERGGLDQRVVDTVIESLRESYELVIFDLPAVDRLRHNLLVARRLDGVVMTVRNESTPASRLNEATEQLRADGVELVGAVLNRQRQYTPGWLRRWL</sequence>